<feature type="region of interest" description="Disordered" evidence="1">
    <location>
        <begin position="250"/>
        <end position="341"/>
    </location>
</feature>
<feature type="compositionally biased region" description="Low complexity" evidence="1">
    <location>
        <begin position="279"/>
        <end position="289"/>
    </location>
</feature>
<dbReference type="RefSeq" id="XP_034246850.1">
    <property type="nucleotide sequence ID" value="XM_034390959.1"/>
</dbReference>
<evidence type="ECO:0000313" key="3">
    <source>
        <dbReference type="RefSeq" id="XP_034246850.1"/>
    </source>
</evidence>
<gene>
    <name evidence="3" type="primary">LOC117648456</name>
</gene>
<organism evidence="3">
    <name type="scientific">Thrips palmi</name>
    <name type="common">Melon thrips</name>
    <dbReference type="NCBI Taxonomy" id="161013"/>
    <lineage>
        <taxon>Eukaryota</taxon>
        <taxon>Metazoa</taxon>
        <taxon>Ecdysozoa</taxon>
        <taxon>Arthropoda</taxon>
        <taxon>Hexapoda</taxon>
        <taxon>Insecta</taxon>
        <taxon>Pterygota</taxon>
        <taxon>Neoptera</taxon>
        <taxon>Paraneoptera</taxon>
        <taxon>Thysanoptera</taxon>
        <taxon>Terebrantia</taxon>
        <taxon>Thripoidea</taxon>
        <taxon>Thripidae</taxon>
        <taxon>Thrips</taxon>
    </lineage>
</organism>
<feature type="compositionally biased region" description="Polar residues" evidence="1">
    <location>
        <begin position="250"/>
        <end position="259"/>
    </location>
</feature>
<reference evidence="3" key="1">
    <citation type="submission" date="2025-08" db="UniProtKB">
        <authorList>
            <consortium name="RefSeq"/>
        </authorList>
    </citation>
    <scope>IDENTIFICATION</scope>
    <source>
        <tissue evidence="3">Total insect</tissue>
    </source>
</reference>
<evidence type="ECO:0000313" key="2">
    <source>
        <dbReference type="Proteomes" id="UP000515158"/>
    </source>
</evidence>
<dbReference type="InParanoid" id="A0A6P8Z8N1"/>
<proteinExistence type="predicted"/>
<feature type="region of interest" description="Disordered" evidence="1">
    <location>
        <begin position="1"/>
        <end position="26"/>
    </location>
</feature>
<name>A0A6P8Z8N1_THRPL</name>
<feature type="compositionally biased region" description="Basic and acidic residues" evidence="1">
    <location>
        <begin position="291"/>
        <end position="309"/>
    </location>
</feature>
<feature type="compositionally biased region" description="Basic residues" evidence="1">
    <location>
        <begin position="1"/>
        <end position="10"/>
    </location>
</feature>
<dbReference type="GeneID" id="117648456"/>
<keyword evidence="2" id="KW-1185">Reference proteome</keyword>
<sequence>MFGRSHRKDRSHASNRQQDVPNHFTEWQERKDRLEREIEELRKKKQKLENKLPDPECERMFMMWGGCEINESTETTLHITFRPYHQGKLCDTYSVSFSKLGSVWTAAHFVLPHSIRSFRERVEEADLSSVHRLADFIRCLQHEVNLFIWRREQFNQAKSLVSPSLAIHPSVSTTEVQLICHVDDKAGSELSKAYIHLHYQSHKYLPVRIEIEFDAGSEEDKVEFIKQVSILNTMPLKDALITAFTSNTSTEMPLESNTGPLPETKAPAVERESTQAWYSGRQRSSSSGSAKENERRRPPTKAELKHFRSDSSIPFMSRPNDRNPKRRPRKPRNFDQSHPVK</sequence>
<dbReference type="Proteomes" id="UP000515158">
    <property type="component" value="Unplaced"/>
</dbReference>
<dbReference type="KEGG" id="tpal:117648456"/>
<dbReference type="AlphaFoldDB" id="A0A6P8Z8N1"/>
<protein>
    <submittedName>
        <fullName evidence="3">Uncharacterized protein LOC117648456 isoform X1</fullName>
    </submittedName>
</protein>
<evidence type="ECO:0000256" key="1">
    <source>
        <dbReference type="SAM" id="MobiDB-lite"/>
    </source>
</evidence>
<accession>A0A6P8Z8N1</accession>